<feature type="compositionally biased region" description="Basic and acidic residues" evidence="5">
    <location>
        <begin position="451"/>
        <end position="460"/>
    </location>
</feature>
<feature type="transmembrane region" description="Helical" evidence="6">
    <location>
        <begin position="329"/>
        <end position="348"/>
    </location>
</feature>
<evidence type="ECO:0000256" key="4">
    <source>
        <dbReference type="ARBA" id="ARBA00023136"/>
    </source>
</evidence>
<evidence type="ECO:0000256" key="5">
    <source>
        <dbReference type="SAM" id="MobiDB-lite"/>
    </source>
</evidence>
<feature type="region of interest" description="Disordered" evidence="5">
    <location>
        <begin position="432"/>
        <end position="608"/>
    </location>
</feature>
<dbReference type="Proteomes" id="UP001285441">
    <property type="component" value="Unassembled WGS sequence"/>
</dbReference>
<dbReference type="GO" id="GO:0016020">
    <property type="term" value="C:membrane"/>
    <property type="evidence" value="ECO:0007669"/>
    <property type="project" value="UniProtKB-SubCell"/>
</dbReference>
<sequence>MYLRPDTPRALAARDLSDWVPVFYKPPSGDEDDPEKDLQNWSSLIGIITAICGNVLIALALNVQRYAHIRLHRERARVRERARQAMKNAAKSQATAAGYGSASTSNRSNGSLSTPNGGPAHAHDYTDDDYAHGPSEMDPLAQSFRSGDSRWSECSTDDDDETKVTSTYLKDPYWWLGQVLITVGEMGNFLAYGFAPASIVSPLGVVALVSNCVIAPLFFKEIFRPRDFWGVIIAVAGAVTVVLSAKQEETKLGPHEVWDAITSMEFEIYMGISVVLITVLMWLSPRYGNRTILIDLGLVGLFGGYTALATKGVSSMLSSTLLGAFTTPVTYVLLFVLLSTAIMQVRYVNKALQRFDSTQVIPIQFVLFTLCVIIGSAVLYRDFERTSSEQALKFVGGCLLTFFGVFLITSGRPRHDEDEDTLSDAEGIEETIGLSEQGHPVPQSASRHSSRRDSGSERSRRSSRVSFKEGAVNKPLAALSGTGFPSSRVPPTSSSAMGPTLLEEDNEDSPFLVNPWKENFGDASGQQNHPGLGQHTVSSESVVSVVSSAAVSDGEYQPQSSSTATPLNQPQQIPHVANVDRPATPRAPPPAPLLSTSRPHSHHFGGPMISPSPFSSTLSAVVTDKLLAHIDSSPTLLRKVASRRSRPSLRNSLFVPQDEFDSDSENEQQQSLVPRSAVERATTSRRDLYGLSGGEDADEEGGDAEAALEASRSFRGRARSLSHTLGGLFGVHVKRERARRDTGPPTPSSGGGGGGGNETRLLFESRRNNAERSTDTLP</sequence>
<dbReference type="InterPro" id="IPR037185">
    <property type="entry name" value="EmrE-like"/>
</dbReference>
<dbReference type="PANTHER" id="PTHR12570:SF65">
    <property type="entry name" value="MAGNESIUM TRANSPORTER NIPA9-RELATED"/>
    <property type="match status" value="1"/>
</dbReference>
<dbReference type="SUPFAM" id="SSF103481">
    <property type="entry name" value="Multidrug resistance efflux transporter EmrE"/>
    <property type="match status" value="1"/>
</dbReference>
<feature type="region of interest" description="Disordered" evidence="5">
    <location>
        <begin position="725"/>
        <end position="778"/>
    </location>
</feature>
<feature type="compositionally biased region" description="Basic and acidic residues" evidence="5">
    <location>
        <begin position="121"/>
        <end position="131"/>
    </location>
</feature>
<keyword evidence="4 6" id="KW-0472">Membrane</keyword>
<proteinExistence type="predicted"/>
<dbReference type="GO" id="GO:0015095">
    <property type="term" value="F:magnesium ion transmembrane transporter activity"/>
    <property type="evidence" value="ECO:0007669"/>
    <property type="project" value="InterPro"/>
</dbReference>
<feature type="transmembrane region" description="Helical" evidence="6">
    <location>
        <begin position="41"/>
        <end position="63"/>
    </location>
</feature>
<name>A0AAE0KEX1_9PEZI</name>
<gene>
    <name evidence="7" type="ORF">B0H63DRAFT_260530</name>
</gene>
<reference evidence="7" key="1">
    <citation type="journal article" date="2023" name="Mol. Phylogenet. Evol.">
        <title>Genome-scale phylogeny and comparative genomics of the fungal order Sordariales.</title>
        <authorList>
            <person name="Hensen N."/>
            <person name="Bonometti L."/>
            <person name="Westerberg I."/>
            <person name="Brannstrom I.O."/>
            <person name="Guillou S."/>
            <person name="Cros-Aarteil S."/>
            <person name="Calhoun S."/>
            <person name="Haridas S."/>
            <person name="Kuo A."/>
            <person name="Mondo S."/>
            <person name="Pangilinan J."/>
            <person name="Riley R."/>
            <person name="LaButti K."/>
            <person name="Andreopoulos B."/>
            <person name="Lipzen A."/>
            <person name="Chen C."/>
            <person name="Yan M."/>
            <person name="Daum C."/>
            <person name="Ng V."/>
            <person name="Clum A."/>
            <person name="Steindorff A."/>
            <person name="Ohm R.A."/>
            <person name="Martin F."/>
            <person name="Silar P."/>
            <person name="Natvig D.O."/>
            <person name="Lalanne C."/>
            <person name="Gautier V."/>
            <person name="Ament-Velasquez S.L."/>
            <person name="Kruys A."/>
            <person name="Hutchinson M.I."/>
            <person name="Powell A.J."/>
            <person name="Barry K."/>
            <person name="Miller A.N."/>
            <person name="Grigoriev I.V."/>
            <person name="Debuchy R."/>
            <person name="Gladieux P."/>
            <person name="Hiltunen Thoren M."/>
            <person name="Johannesson H."/>
        </authorList>
    </citation>
    <scope>NUCLEOTIDE SEQUENCE</scope>
    <source>
        <strain evidence="7">CBS 232.78</strain>
    </source>
</reference>
<keyword evidence="2 6" id="KW-0812">Transmembrane</keyword>
<feature type="compositionally biased region" description="Polar residues" evidence="5">
    <location>
        <begin position="483"/>
        <end position="497"/>
    </location>
</feature>
<dbReference type="Pfam" id="PF05653">
    <property type="entry name" value="Mg_trans_NIPA"/>
    <property type="match status" value="1"/>
</dbReference>
<feature type="compositionally biased region" description="Polar residues" evidence="5">
    <location>
        <begin position="106"/>
        <end position="116"/>
    </location>
</feature>
<comment type="subcellular location">
    <subcellularLocation>
        <location evidence="1">Membrane</location>
        <topology evidence="1">Multi-pass membrane protein</topology>
    </subcellularLocation>
</comment>
<keyword evidence="8" id="KW-1185">Reference proteome</keyword>
<feature type="transmembrane region" description="Helical" evidence="6">
    <location>
        <begin position="228"/>
        <end position="246"/>
    </location>
</feature>
<evidence type="ECO:0000256" key="2">
    <source>
        <dbReference type="ARBA" id="ARBA00022692"/>
    </source>
</evidence>
<comment type="caution">
    <text evidence="7">The sequence shown here is derived from an EMBL/GenBank/DDBJ whole genome shotgun (WGS) entry which is preliminary data.</text>
</comment>
<evidence type="ECO:0000256" key="3">
    <source>
        <dbReference type="ARBA" id="ARBA00022989"/>
    </source>
</evidence>
<feature type="compositionally biased region" description="Polar residues" evidence="5">
    <location>
        <begin position="557"/>
        <end position="572"/>
    </location>
</feature>
<evidence type="ECO:0000313" key="7">
    <source>
        <dbReference type="EMBL" id="KAK3374917.1"/>
    </source>
</evidence>
<reference evidence="7" key="2">
    <citation type="submission" date="2023-06" db="EMBL/GenBank/DDBJ databases">
        <authorList>
            <consortium name="Lawrence Berkeley National Laboratory"/>
            <person name="Haridas S."/>
            <person name="Hensen N."/>
            <person name="Bonometti L."/>
            <person name="Westerberg I."/>
            <person name="Brannstrom I.O."/>
            <person name="Guillou S."/>
            <person name="Cros-Aarteil S."/>
            <person name="Calhoun S."/>
            <person name="Kuo A."/>
            <person name="Mondo S."/>
            <person name="Pangilinan J."/>
            <person name="Riley R."/>
            <person name="LaButti K."/>
            <person name="Andreopoulos B."/>
            <person name="Lipzen A."/>
            <person name="Chen C."/>
            <person name="Yanf M."/>
            <person name="Daum C."/>
            <person name="Ng V."/>
            <person name="Clum A."/>
            <person name="Steindorff A."/>
            <person name="Ohm R."/>
            <person name="Martin F."/>
            <person name="Silar P."/>
            <person name="Natvig D."/>
            <person name="Lalanne C."/>
            <person name="Gautier V."/>
            <person name="Ament-velasquez S.L."/>
            <person name="Kruys A."/>
            <person name="Hutchinson M.I."/>
            <person name="Powell A.J."/>
            <person name="Barry K."/>
            <person name="Miller A.N."/>
            <person name="Grigoriev I.V."/>
            <person name="Debuchy R."/>
            <person name="Gladieux P."/>
            <person name="Thoren M.H."/>
            <person name="Johannesson H."/>
        </authorList>
    </citation>
    <scope>NUCLEOTIDE SEQUENCE</scope>
    <source>
        <strain evidence="7">CBS 232.78</strain>
    </source>
</reference>
<feature type="transmembrane region" description="Helical" evidence="6">
    <location>
        <begin position="391"/>
        <end position="409"/>
    </location>
</feature>
<feature type="region of interest" description="Disordered" evidence="5">
    <location>
        <begin position="80"/>
        <end position="162"/>
    </location>
</feature>
<feature type="compositionally biased region" description="Basic and acidic residues" evidence="5">
    <location>
        <begin position="761"/>
        <end position="778"/>
    </location>
</feature>
<evidence type="ECO:0000256" key="6">
    <source>
        <dbReference type="SAM" id="Phobius"/>
    </source>
</evidence>
<feature type="compositionally biased region" description="Low complexity" evidence="5">
    <location>
        <begin position="92"/>
        <end position="105"/>
    </location>
</feature>
<dbReference type="PANTHER" id="PTHR12570">
    <property type="match status" value="1"/>
</dbReference>
<dbReference type="AlphaFoldDB" id="A0AAE0KEX1"/>
<evidence type="ECO:0000256" key="1">
    <source>
        <dbReference type="ARBA" id="ARBA00004141"/>
    </source>
</evidence>
<feature type="compositionally biased region" description="Low complexity" evidence="5">
    <location>
        <begin position="537"/>
        <end position="552"/>
    </location>
</feature>
<feature type="transmembrane region" description="Helical" evidence="6">
    <location>
        <begin position="199"/>
        <end position="219"/>
    </location>
</feature>
<feature type="region of interest" description="Disordered" evidence="5">
    <location>
        <begin position="652"/>
        <end position="709"/>
    </location>
</feature>
<feature type="transmembrane region" description="Helical" evidence="6">
    <location>
        <begin position="360"/>
        <end position="379"/>
    </location>
</feature>
<feature type="transmembrane region" description="Helical" evidence="6">
    <location>
        <begin position="266"/>
        <end position="284"/>
    </location>
</feature>
<organism evidence="7 8">
    <name type="scientific">Podospora didyma</name>
    <dbReference type="NCBI Taxonomy" id="330526"/>
    <lineage>
        <taxon>Eukaryota</taxon>
        <taxon>Fungi</taxon>
        <taxon>Dikarya</taxon>
        <taxon>Ascomycota</taxon>
        <taxon>Pezizomycotina</taxon>
        <taxon>Sordariomycetes</taxon>
        <taxon>Sordariomycetidae</taxon>
        <taxon>Sordariales</taxon>
        <taxon>Podosporaceae</taxon>
        <taxon>Podospora</taxon>
    </lineage>
</organism>
<dbReference type="EMBL" id="JAULSW010000007">
    <property type="protein sequence ID" value="KAK3374917.1"/>
    <property type="molecule type" value="Genomic_DNA"/>
</dbReference>
<keyword evidence="3 6" id="KW-1133">Transmembrane helix</keyword>
<dbReference type="InterPro" id="IPR008521">
    <property type="entry name" value="Mg_trans_NIPA"/>
</dbReference>
<accession>A0AAE0KEX1</accession>
<feature type="transmembrane region" description="Helical" evidence="6">
    <location>
        <begin position="291"/>
        <end position="309"/>
    </location>
</feature>
<protein>
    <submittedName>
        <fullName evidence="7">Magnesium transporter NIPA-domain-containing protein</fullName>
    </submittedName>
</protein>
<evidence type="ECO:0000313" key="8">
    <source>
        <dbReference type="Proteomes" id="UP001285441"/>
    </source>
</evidence>